<dbReference type="KEGG" id="ima:PO878_09695"/>
<dbReference type="EC" id="3.2.1.52" evidence="3"/>
<dbReference type="InterPro" id="IPR036962">
    <property type="entry name" value="Glyco_hydro_3_N_sf"/>
</dbReference>
<dbReference type="GO" id="GO:0005975">
    <property type="term" value="P:carbohydrate metabolic process"/>
    <property type="evidence" value="ECO:0007669"/>
    <property type="project" value="InterPro"/>
</dbReference>
<evidence type="ECO:0000256" key="5">
    <source>
        <dbReference type="ARBA" id="ARBA00023295"/>
    </source>
</evidence>
<dbReference type="Proteomes" id="UP001216390">
    <property type="component" value="Chromosome"/>
</dbReference>
<dbReference type="PANTHER" id="PTHR30480">
    <property type="entry name" value="BETA-HEXOSAMINIDASE-RELATED"/>
    <property type="match status" value="1"/>
</dbReference>
<keyword evidence="4 8" id="KW-0378">Hydrolase</keyword>
<gene>
    <name evidence="8" type="ORF">PO878_09695</name>
</gene>
<organism evidence="8 9">
    <name type="scientific">Iamia majanohamensis</name>
    <dbReference type="NCBI Taxonomy" id="467976"/>
    <lineage>
        <taxon>Bacteria</taxon>
        <taxon>Bacillati</taxon>
        <taxon>Actinomycetota</taxon>
        <taxon>Acidimicrobiia</taxon>
        <taxon>Acidimicrobiales</taxon>
        <taxon>Iamiaceae</taxon>
        <taxon>Iamia</taxon>
    </lineage>
</organism>
<dbReference type="RefSeq" id="WP_272738511.1">
    <property type="nucleotide sequence ID" value="NZ_CP116942.1"/>
</dbReference>
<evidence type="ECO:0000313" key="9">
    <source>
        <dbReference type="Proteomes" id="UP001216390"/>
    </source>
</evidence>
<evidence type="ECO:0000256" key="1">
    <source>
        <dbReference type="ARBA" id="ARBA00001231"/>
    </source>
</evidence>
<dbReference type="Pfam" id="PF00933">
    <property type="entry name" value="Glyco_hydro_3"/>
    <property type="match status" value="1"/>
</dbReference>
<dbReference type="GO" id="GO:0009254">
    <property type="term" value="P:peptidoglycan turnover"/>
    <property type="evidence" value="ECO:0007669"/>
    <property type="project" value="TreeGrafter"/>
</dbReference>
<evidence type="ECO:0000313" key="8">
    <source>
        <dbReference type="EMBL" id="WCO68997.1"/>
    </source>
</evidence>
<dbReference type="InterPro" id="IPR050226">
    <property type="entry name" value="NagZ_Beta-hexosaminidase"/>
</dbReference>
<dbReference type="GO" id="GO:0004563">
    <property type="term" value="F:beta-N-acetylhexosaminidase activity"/>
    <property type="evidence" value="ECO:0007669"/>
    <property type="project" value="UniProtKB-EC"/>
</dbReference>
<feature type="region of interest" description="Disordered" evidence="6">
    <location>
        <begin position="36"/>
        <end position="78"/>
    </location>
</feature>
<evidence type="ECO:0000256" key="6">
    <source>
        <dbReference type="SAM" id="MobiDB-lite"/>
    </source>
</evidence>
<evidence type="ECO:0000256" key="3">
    <source>
        <dbReference type="ARBA" id="ARBA00012663"/>
    </source>
</evidence>
<name>A0AAE9Y9B4_9ACTN</name>
<keyword evidence="9" id="KW-1185">Reference proteome</keyword>
<accession>A0AAE9Y9B4</accession>
<dbReference type="InterPro" id="IPR017853">
    <property type="entry name" value="GH"/>
</dbReference>
<dbReference type="Gene3D" id="3.20.20.300">
    <property type="entry name" value="Glycoside hydrolase, family 3, N-terminal domain"/>
    <property type="match status" value="1"/>
</dbReference>
<comment type="catalytic activity">
    <reaction evidence="1">
        <text>Hydrolysis of terminal non-reducing N-acetyl-D-hexosamine residues in N-acetyl-beta-D-hexosaminides.</text>
        <dbReference type="EC" id="3.2.1.52"/>
    </reaction>
</comment>
<reference evidence="8" key="1">
    <citation type="submission" date="2023-01" db="EMBL/GenBank/DDBJ databases">
        <title>The diversity of Class Acidimicrobiia in South China Sea sediment environments and the proposal of Iamia marina sp. nov., a novel species of the genus Iamia.</title>
        <authorList>
            <person name="He Y."/>
            <person name="Tian X."/>
        </authorList>
    </citation>
    <scope>NUCLEOTIDE SEQUENCE</scope>
    <source>
        <strain evidence="8">DSM 19957</strain>
    </source>
</reference>
<evidence type="ECO:0000256" key="2">
    <source>
        <dbReference type="ARBA" id="ARBA00005336"/>
    </source>
</evidence>
<dbReference type="SUPFAM" id="SSF51445">
    <property type="entry name" value="(Trans)glycosidases"/>
    <property type="match status" value="1"/>
</dbReference>
<keyword evidence="5" id="KW-0326">Glycosidase</keyword>
<dbReference type="PROSITE" id="PS00775">
    <property type="entry name" value="GLYCOSYL_HYDROL_F3"/>
    <property type="match status" value="1"/>
</dbReference>
<evidence type="ECO:0000259" key="7">
    <source>
        <dbReference type="Pfam" id="PF00933"/>
    </source>
</evidence>
<dbReference type="EMBL" id="CP116942">
    <property type="protein sequence ID" value="WCO68997.1"/>
    <property type="molecule type" value="Genomic_DNA"/>
</dbReference>
<feature type="compositionally biased region" description="Pro residues" evidence="6">
    <location>
        <begin position="60"/>
        <end position="70"/>
    </location>
</feature>
<dbReference type="PANTHER" id="PTHR30480:SF13">
    <property type="entry name" value="BETA-HEXOSAMINIDASE"/>
    <property type="match status" value="1"/>
</dbReference>
<feature type="compositionally biased region" description="Low complexity" evidence="6">
    <location>
        <begin position="43"/>
        <end position="59"/>
    </location>
</feature>
<proteinExistence type="inferred from homology"/>
<evidence type="ECO:0000256" key="4">
    <source>
        <dbReference type="ARBA" id="ARBA00022801"/>
    </source>
</evidence>
<comment type="similarity">
    <text evidence="2">Belongs to the glycosyl hydrolase 3 family.</text>
</comment>
<dbReference type="InterPro" id="IPR019800">
    <property type="entry name" value="Glyco_hydro_3_AS"/>
</dbReference>
<dbReference type="InterPro" id="IPR001764">
    <property type="entry name" value="Glyco_hydro_3_N"/>
</dbReference>
<feature type="domain" description="Glycoside hydrolase family 3 N-terminal" evidence="7">
    <location>
        <begin position="94"/>
        <end position="409"/>
    </location>
</feature>
<protein>
    <recommendedName>
        <fullName evidence="3">beta-N-acetylhexosaminidase</fullName>
        <ecNumber evidence="3">3.2.1.52</ecNumber>
    </recommendedName>
</protein>
<dbReference type="AlphaFoldDB" id="A0AAE9Y9B4"/>
<sequence length="419" mass="42060">MTAPAPDPGVRRTRLLLVALGLVVVVVATVAVLADDGGGGEEATGSTPSPTPSTAERTPTTPPPTAPPSAPSTTAAAPAPAACDATAAVAAWPLRRRLAALVMVGVDPSGTGEATAVVEDHHVGGVFVGGDDTTLLTSGALATLRDGSPTGLFVAVDEEGGRVQRIEGIDGDVPSAREQAATTSPDEVRALAQRRAQVMADLGVTMDLAPVVDVSDQDDDTVIGDRSWSDDPAAVVTYAGAYADGLLAEGVAPVLKHFPGHGQASGDSHEGAVTTPPLADLRSRDLVPYEQLLPRLGGSAAVMLGHLDVPGLTEDGTPSSLSPATVALLRQDYGFDGVVMTDDLAGMEAVTARLGTEEAAVAALAAGVDVVLLAGTDVGSLLDRLEQAVAAGGLDEAAVDASVVRTLRLKGLDPCGVAL</sequence>